<sequence length="231" mass="25238">MTTRVQPLTLGSLADLPDHARRCLFWEMEPGETTTAHAQCDPEFEKEAWISSVTLSWGSCGLLLYSAPGGSSEEHVAGCALYAPPSSVPRASSFPTSPVSADAVLLTTLYVSELALTEGHQETLVQAVISELVRRGVRAIEAFGHEHAATISWQEQHKVHKRPGDCLPATCMIPASLLRESRFIEVAPHPEYPRFRYELDSDLGWKADVEAALMRLIETSTITFPSPAPVA</sequence>
<proteinExistence type="predicted"/>
<dbReference type="RefSeq" id="WP_192039489.1">
    <property type="nucleotide sequence ID" value="NZ_JACYWE010000006.1"/>
</dbReference>
<gene>
    <name evidence="1" type="ORF">HT102_11075</name>
</gene>
<comment type="caution">
    <text evidence="1">The sequence shown here is derived from an EMBL/GenBank/DDBJ whole genome shotgun (WGS) entry which is preliminary data.</text>
</comment>
<keyword evidence="2" id="KW-1185">Reference proteome</keyword>
<dbReference type="Proteomes" id="UP000642993">
    <property type="component" value="Unassembled WGS sequence"/>
</dbReference>
<organism evidence="1 2">
    <name type="scientific">Lolliginicoccus lacisalsi</name>
    <dbReference type="NCBI Taxonomy" id="2742202"/>
    <lineage>
        <taxon>Bacteria</taxon>
        <taxon>Bacillati</taxon>
        <taxon>Actinomycetota</taxon>
        <taxon>Actinomycetes</taxon>
        <taxon>Mycobacteriales</taxon>
        <taxon>Hoyosellaceae</taxon>
        <taxon>Lolliginicoccus</taxon>
    </lineage>
</organism>
<evidence type="ECO:0000313" key="1">
    <source>
        <dbReference type="EMBL" id="MBD8507030.1"/>
    </source>
</evidence>
<reference evidence="1" key="1">
    <citation type="submission" date="2020-09" db="EMBL/GenBank/DDBJ databases">
        <title>Hoyosella lacisalsi sp. nov., a halotolerant actinobacterium isolated from soil of Lake Gudzhirganskoe.</title>
        <authorList>
            <person name="Yang Q."/>
            <person name="Guo P.Y."/>
            <person name="Liu S.W."/>
            <person name="Li F.N."/>
            <person name="Sun C.H."/>
        </authorList>
    </citation>
    <scope>NUCLEOTIDE SEQUENCE</scope>
    <source>
        <strain evidence="1">G463</strain>
    </source>
</reference>
<dbReference type="EMBL" id="JACYWE010000006">
    <property type="protein sequence ID" value="MBD8507030.1"/>
    <property type="molecule type" value="Genomic_DNA"/>
</dbReference>
<protein>
    <submittedName>
        <fullName evidence="1">GNAT family N-acetyltransferase</fullName>
    </submittedName>
</protein>
<accession>A0A927JDW4</accession>
<evidence type="ECO:0000313" key="2">
    <source>
        <dbReference type="Proteomes" id="UP000642993"/>
    </source>
</evidence>
<name>A0A927JDW4_9ACTN</name>
<dbReference type="AlphaFoldDB" id="A0A927JDW4"/>